<accession>A0A1V6LQQ9</accession>
<comment type="caution">
    <text evidence="4">The sequence shown here is derived from an EMBL/GenBank/DDBJ whole genome shotgun (WGS) entry which is preliminary data.</text>
</comment>
<dbReference type="RefSeq" id="WP_010520094.1">
    <property type="nucleotide sequence ID" value="NZ_AFOE01000059.1"/>
</dbReference>
<feature type="domain" description="Lnb-like transmembrane" evidence="3">
    <location>
        <begin position="253"/>
        <end position="385"/>
    </location>
</feature>
<evidence type="ECO:0000259" key="3">
    <source>
        <dbReference type="Pfam" id="PF25221"/>
    </source>
</evidence>
<evidence type="ECO:0000256" key="1">
    <source>
        <dbReference type="SAM" id="Phobius"/>
    </source>
</evidence>
<organism evidence="4 5">
    <name type="scientific">Croceivirga radicis</name>
    <dbReference type="NCBI Taxonomy" id="1929488"/>
    <lineage>
        <taxon>Bacteria</taxon>
        <taxon>Pseudomonadati</taxon>
        <taxon>Bacteroidota</taxon>
        <taxon>Flavobacteriia</taxon>
        <taxon>Flavobacteriales</taxon>
        <taxon>Flavobacteriaceae</taxon>
        <taxon>Croceivirga</taxon>
    </lineage>
</organism>
<dbReference type="Pfam" id="PF25221">
    <property type="entry name" value="5TMH_Lnb"/>
    <property type="match status" value="1"/>
</dbReference>
<gene>
    <name evidence="4" type="ORF">BUL40_11360</name>
</gene>
<evidence type="ECO:0000313" key="4">
    <source>
        <dbReference type="EMBL" id="OQD42357.1"/>
    </source>
</evidence>
<protein>
    <submittedName>
        <fullName evidence="4">Uncharacterized protein</fullName>
    </submittedName>
</protein>
<keyword evidence="1" id="KW-0472">Membrane</keyword>
<feature type="transmembrane region" description="Helical" evidence="1">
    <location>
        <begin position="257"/>
        <end position="275"/>
    </location>
</feature>
<proteinExistence type="predicted"/>
<dbReference type="Pfam" id="PF13387">
    <property type="entry name" value="Lnb_N"/>
    <property type="match status" value="1"/>
</dbReference>
<keyword evidence="1" id="KW-0812">Transmembrane</keyword>
<evidence type="ECO:0000313" key="5">
    <source>
        <dbReference type="Proteomes" id="UP000191680"/>
    </source>
</evidence>
<keyword evidence="5" id="KW-1185">Reference proteome</keyword>
<name>A0A1V6LQQ9_9FLAO</name>
<sequence length="393" mass="45951">MKRIIPILLFGLVLSFKTILAQPVQLSDKAAISVLTCAAGTQLYYAFGHTAFRVKDPVQRIDVVYNYGTFDFNKPNFYLNFVKGKLVYSLSRRSFDAFLYEYDLEKRWVKEQILNLNPQEVNQLFRFFEDNYKPENRDYLYDPLFNNCSSITGDILKKQFGSRIVFGNAHIEQKETFRQLVREFIPINSWGAFGIDLAFGGITDQYANAREQMFLPYYAMEQLKHTTKDGKPLVLRERTILNYPEQDWHGTFITTPFFWFSILLILVSCITYLDFKHKTRSKLTDAFLFFLSGLCGLFLILLWLATDHEVTKYNLNFLWLLPFNLYVVFYLLKAKKLPKWISIYCYVALTLLGLALILWLFGIQVLSPISTLPILTLAIRYTYLSQFRKITAA</sequence>
<dbReference type="InterPro" id="IPR057436">
    <property type="entry name" value="5TMH_Lnb"/>
</dbReference>
<keyword evidence="1" id="KW-1133">Transmembrane helix</keyword>
<dbReference type="AlphaFoldDB" id="A0A1V6LQQ9"/>
<dbReference type="InterPro" id="IPR025178">
    <property type="entry name" value="Lnb_N"/>
</dbReference>
<dbReference type="EMBL" id="MTBC01000007">
    <property type="protein sequence ID" value="OQD42357.1"/>
    <property type="molecule type" value="Genomic_DNA"/>
</dbReference>
<evidence type="ECO:0000259" key="2">
    <source>
        <dbReference type="Pfam" id="PF13387"/>
    </source>
</evidence>
<dbReference type="Proteomes" id="UP000191680">
    <property type="component" value="Unassembled WGS sequence"/>
</dbReference>
<feature type="transmembrane region" description="Helical" evidence="1">
    <location>
        <begin position="365"/>
        <end position="383"/>
    </location>
</feature>
<feature type="transmembrane region" description="Helical" evidence="1">
    <location>
        <begin position="317"/>
        <end position="334"/>
    </location>
</feature>
<reference evidence="4 5" key="1">
    <citation type="submission" date="2016-12" db="EMBL/GenBank/DDBJ databases">
        <authorList>
            <person name="Song W.-J."/>
            <person name="Kurnit D.M."/>
        </authorList>
    </citation>
    <scope>NUCLEOTIDE SEQUENCE [LARGE SCALE GENOMIC DNA]</scope>
    <source>
        <strain evidence="4 5">HSG9</strain>
    </source>
</reference>
<feature type="transmembrane region" description="Helical" evidence="1">
    <location>
        <begin position="287"/>
        <end position="305"/>
    </location>
</feature>
<feature type="domain" description="Lnb N-terminal periplasmic" evidence="2">
    <location>
        <begin position="28"/>
        <end position="158"/>
    </location>
</feature>
<feature type="transmembrane region" description="Helical" evidence="1">
    <location>
        <begin position="341"/>
        <end position="359"/>
    </location>
</feature>